<reference evidence="2 3" key="1">
    <citation type="submission" date="2020-02" db="EMBL/GenBank/DDBJ databases">
        <title>Genome sequence of Roseobacter ponti.</title>
        <authorList>
            <person name="Hollensteiner J."/>
            <person name="Schneider D."/>
            <person name="Poehlein A."/>
            <person name="Daniel R."/>
        </authorList>
    </citation>
    <scope>NUCLEOTIDE SEQUENCE [LARGE SCALE GENOMIC DNA]</scope>
    <source>
        <strain evidence="2 3">DSM 106830</strain>
    </source>
</reference>
<dbReference type="InterPro" id="IPR045524">
    <property type="entry name" value="DUF6473"/>
</dbReference>
<protein>
    <recommendedName>
        <fullName evidence="1">DUF6473 domain-containing protein</fullName>
    </recommendedName>
</protein>
<evidence type="ECO:0000313" key="2">
    <source>
        <dbReference type="EMBL" id="QJF50157.1"/>
    </source>
</evidence>
<evidence type="ECO:0000259" key="1">
    <source>
        <dbReference type="Pfam" id="PF20078"/>
    </source>
</evidence>
<accession>A0A858SQ86</accession>
<sequence>MTYDAMSAGALDYAPCRYGNSRLLFRGPRRRLDAPFVAFLGGTETYGRFIKAPFPALVESDLGLNCVNFGIPNAGIDVFINDPTVMEAAQSARVAVLQVIGAQNLSNRFYTVHPRRNDRFLTASPLLRVIYPEVDFAEFHFNRHMLSHLHKVSSERFSIVRAELQKAWSARMELLTRQIGSRVLLVWFADHAPLQDEPVGPDPARSGDPLFVTREMLDSLADEKVTVAQVVATPEAIEAGTSGMVFSEMEAMAAKKMLGPRAHGELARHIGPLLHEMVSP</sequence>
<name>A0A858SQ86_9RHOB</name>
<keyword evidence="3" id="KW-1185">Reference proteome</keyword>
<dbReference type="AlphaFoldDB" id="A0A858SQ86"/>
<evidence type="ECO:0000313" key="3">
    <source>
        <dbReference type="Proteomes" id="UP000503308"/>
    </source>
</evidence>
<dbReference type="RefSeq" id="WP_169639381.1">
    <property type="nucleotide sequence ID" value="NZ_CP048788.1"/>
</dbReference>
<organism evidence="2 3">
    <name type="scientific">Roseobacter ponti</name>
    <dbReference type="NCBI Taxonomy" id="1891787"/>
    <lineage>
        <taxon>Bacteria</taxon>
        <taxon>Pseudomonadati</taxon>
        <taxon>Pseudomonadota</taxon>
        <taxon>Alphaproteobacteria</taxon>
        <taxon>Rhodobacterales</taxon>
        <taxon>Roseobacteraceae</taxon>
        <taxon>Roseobacter</taxon>
    </lineage>
</organism>
<feature type="domain" description="DUF6473" evidence="1">
    <location>
        <begin position="1"/>
        <end position="277"/>
    </location>
</feature>
<gene>
    <name evidence="2" type="ORF">G3256_02730</name>
</gene>
<dbReference type="EMBL" id="CP048788">
    <property type="protein sequence ID" value="QJF50157.1"/>
    <property type="molecule type" value="Genomic_DNA"/>
</dbReference>
<dbReference type="KEGG" id="rpon:G3256_02730"/>
<proteinExistence type="predicted"/>
<dbReference type="Proteomes" id="UP000503308">
    <property type="component" value="Chromosome"/>
</dbReference>
<dbReference type="Pfam" id="PF20078">
    <property type="entry name" value="DUF6473"/>
    <property type="match status" value="1"/>
</dbReference>